<evidence type="ECO:0000313" key="4">
    <source>
        <dbReference type="Proteomes" id="UP000240996"/>
    </source>
</evidence>
<organism evidence="3 4">
    <name type="scientific">Sphingomonas aerolata</name>
    <dbReference type="NCBI Taxonomy" id="185951"/>
    <lineage>
        <taxon>Bacteria</taxon>
        <taxon>Pseudomonadati</taxon>
        <taxon>Pseudomonadota</taxon>
        <taxon>Alphaproteobacteria</taxon>
        <taxon>Sphingomonadales</taxon>
        <taxon>Sphingomonadaceae</taxon>
        <taxon>Sphingomonas</taxon>
    </lineage>
</organism>
<name>A0A2T4YR06_9SPHN</name>
<dbReference type="RefSeq" id="WP_107932254.1">
    <property type="nucleotide sequence ID" value="NZ_PZZN01000002.1"/>
</dbReference>
<dbReference type="Pfam" id="PF01928">
    <property type="entry name" value="CYTH"/>
    <property type="match status" value="1"/>
</dbReference>
<comment type="caution">
    <text evidence="3">The sequence shown here is derived from an EMBL/GenBank/DDBJ whole genome shotgun (WGS) entry which is preliminary data.</text>
</comment>
<feature type="domain" description="CYTH" evidence="1">
    <location>
        <begin position="2"/>
        <end position="196"/>
    </location>
</feature>
<dbReference type="SMART" id="SM01118">
    <property type="entry name" value="CYTH"/>
    <property type="match status" value="1"/>
</dbReference>
<dbReference type="PROSITE" id="PS51708">
    <property type="entry name" value="CHAD"/>
    <property type="match status" value="1"/>
</dbReference>
<keyword evidence="4" id="KW-1185">Reference proteome</keyword>
<dbReference type="Gene3D" id="2.40.320.10">
    <property type="entry name" value="Hypothetical Protein Pfu-838710-001"/>
    <property type="match status" value="1"/>
</dbReference>
<sequence length="487" mass="54280">MMQEVELKLVLTADAADQVARELPSDDATRTTMLEAIYFDTPEQTLREHGASLRIRRAGDTRIQTIKIDPAKGAGLFSRPEWERPVTDDRPRLDDTTPVFALLDGTTERLAPAFTVSVERRSWEISENGAEIELVLDRGMVRVGERQSPVCEVEIELKCGDPTALFTLARRIADMVPLRLGVVTKSERGYGLTGPVRRAFKAEPVSLDDDATTIEALRTVIGACLRHYRLNETILLETRAPEALHQARVALRRTRAALGLFKRVLGREQTAHFRSELRWLAQTLGQARDLDVLADMAAAKLGAGDVFDRIEAARGLAYDEVEVALESSRVRTVMLDLTQWLAVGDWSTGDATRAVREAPARAFAAAALRKRRQALKIDAPSLALLTDDERHAIRKDAKTLRYATEFFADLFVDAVQQKRQTKFVSTLETLQDRLGTLNDAATVPTILARLGMEDNEAALVDDRKHAKRLDRAAAAHSALLDRKAFWR</sequence>
<dbReference type="CDD" id="cd07756">
    <property type="entry name" value="CYTH-like_Pase_CHAD"/>
    <property type="match status" value="1"/>
</dbReference>
<dbReference type="InterPro" id="IPR023577">
    <property type="entry name" value="CYTH_domain"/>
</dbReference>
<dbReference type="PANTHER" id="PTHR39569">
    <property type="entry name" value="INORGANIC TRIPHOSPHATASE"/>
    <property type="match status" value="1"/>
</dbReference>
<evidence type="ECO:0000313" key="3">
    <source>
        <dbReference type="EMBL" id="PTM45932.1"/>
    </source>
</evidence>
<gene>
    <name evidence="3" type="ORF">C8J24_2165</name>
</gene>
<dbReference type="SUPFAM" id="SSF55154">
    <property type="entry name" value="CYTH-like phosphatases"/>
    <property type="match status" value="1"/>
</dbReference>
<dbReference type="InterPro" id="IPR033469">
    <property type="entry name" value="CYTH-like_dom_sf"/>
</dbReference>
<dbReference type="GO" id="GO:0050355">
    <property type="term" value="F:inorganic triphosphate phosphatase activity"/>
    <property type="evidence" value="ECO:0007669"/>
    <property type="project" value="InterPro"/>
</dbReference>
<dbReference type="InterPro" id="IPR039013">
    <property type="entry name" value="YgiF"/>
</dbReference>
<dbReference type="AlphaFoldDB" id="A0A2T4YR06"/>
<proteinExistence type="predicted"/>
<dbReference type="PANTHER" id="PTHR39569:SF1">
    <property type="entry name" value="INORGANIC TRIPHOSPHATASE"/>
    <property type="match status" value="1"/>
</dbReference>
<evidence type="ECO:0000259" key="2">
    <source>
        <dbReference type="PROSITE" id="PS51708"/>
    </source>
</evidence>
<reference evidence="3 4" key="1">
    <citation type="submission" date="2018-04" db="EMBL/GenBank/DDBJ databases">
        <title>Genomic Encyclopedia of Type Strains, Phase III (KMG-III): the genomes of soil and plant-associated and newly described type strains.</title>
        <authorList>
            <person name="Whitman W."/>
        </authorList>
    </citation>
    <scope>NUCLEOTIDE SEQUENCE [LARGE SCALE GENOMIC DNA]</scope>
    <source>
        <strain evidence="3 4">NW12</strain>
    </source>
</reference>
<dbReference type="Proteomes" id="UP000240996">
    <property type="component" value="Unassembled WGS sequence"/>
</dbReference>
<evidence type="ECO:0000259" key="1">
    <source>
        <dbReference type="PROSITE" id="PS51707"/>
    </source>
</evidence>
<protein>
    <submittedName>
        <fullName evidence="3">Inorganic triphosphatase YgiF</fullName>
    </submittedName>
</protein>
<dbReference type="SMART" id="SM00880">
    <property type="entry name" value="CHAD"/>
    <property type="match status" value="1"/>
</dbReference>
<dbReference type="PROSITE" id="PS51707">
    <property type="entry name" value="CYTH"/>
    <property type="match status" value="1"/>
</dbReference>
<dbReference type="GO" id="GO:0046872">
    <property type="term" value="F:metal ion binding"/>
    <property type="evidence" value="ECO:0007669"/>
    <property type="project" value="TreeGrafter"/>
</dbReference>
<dbReference type="InterPro" id="IPR038186">
    <property type="entry name" value="CHAD_dom_sf"/>
</dbReference>
<feature type="domain" description="CHAD" evidence="2">
    <location>
        <begin position="210"/>
        <end position="487"/>
    </location>
</feature>
<dbReference type="Gene3D" id="1.40.20.10">
    <property type="entry name" value="CHAD domain"/>
    <property type="match status" value="1"/>
</dbReference>
<accession>A0A2T4YR06</accession>
<dbReference type="EMBL" id="PZZN01000002">
    <property type="protein sequence ID" value="PTM45932.1"/>
    <property type="molecule type" value="Genomic_DNA"/>
</dbReference>
<dbReference type="Pfam" id="PF05235">
    <property type="entry name" value="CHAD"/>
    <property type="match status" value="1"/>
</dbReference>
<dbReference type="InterPro" id="IPR007899">
    <property type="entry name" value="CHAD_dom"/>
</dbReference>